<dbReference type="InterPro" id="IPR053136">
    <property type="entry name" value="UTP_pyrophosphatase-like"/>
</dbReference>
<accession>A0A2H0N313</accession>
<organism evidence="2 3">
    <name type="scientific">Candidatus Magasanikbacteria bacterium CG11_big_fil_rev_8_21_14_0_20_43_7</name>
    <dbReference type="NCBI Taxonomy" id="1974654"/>
    <lineage>
        <taxon>Bacteria</taxon>
        <taxon>Candidatus Magasanikiibacteriota</taxon>
    </lineage>
</organism>
<name>A0A2H0N313_9BACT</name>
<evidence type="ECO:0000313" key="2">
    <source>
        <dbReference type="EMBL" id="PIR03297.1"/>
    </source>
</evidence>
<dbReference type="Proteomes" id="UP000229782">
    <property type="component" value="Unassembled WGS sequence"/>
</dbReference>
<dbReference type="EMBL" id="PCWM01000020">
    <property type="protein sequence ID" value="PIR03297.1"/>
    <property type="molecule type" value="Genomic_DNA"/>
</dbReference>
<feature type="domain" description="YgjP-like metallopeptidase" evidence="1">
    <location>
        <begin position="79"/>
        <end position="179"/>
    </location>
</feature>
<evidence type="ECO:0000313" key="3">
    <source>
        <dbReference type="Proteomes" id="UP000229782"/>
    </source>
</evidence>
<protein>
    <recommendedName>
        <fullName evidence="1">YgjP-like metallopeptidase domain-containing protein</fullName>
    </recommendedName>
</protein>
<dbReference type="CDD" id="cd07344">
    <property type="entry name" value="M48_yhfN_like"/>
    <property type="match status" value="1"/>
</dbReference>
<dbReference type="PANTHER" id="PTHR30399">
    <property type="entry name" value="UNCHARACTERIZED PROTEIN YGJP"/>
    <property type="match status" value="1"/>
</dbReference>
<sequence length="182" mass="21809">MSSLPLSYTIRRHPRAKNVRILIKPDASVVVSAPKRVSKKFIDTFVTTQQTWVREQIEKLKTTSHRWEAPHGVLQDSYQSCKARALQFVHERLRHYSEHYGYEYQRVSIKKMSSRWGSCSSEGNLSFHYRLLFLPLELADYVIVHELCHLKELNHSQRFWRQVRETVPDYRKRKYVLDRYSI</sequence>
<reference evidence="2 3" key="1">
    <citation type="submission" date="2017-09" db="EMBL/GenBank/DDBJ databases">
        <title>Depth-based differentiation of microbial function through sediment-hosted aquifers and enrichment of novel symbionts in the deep terrestrial subsurface.</title>
        <authorList>
            <person name="Probst A.J."/>
            <person name="Ladd B."/>
            <person name="Jarett J.K."/>
            <person name="Geller-Mcgrath D.E."/>
            <person name="Sieber C.M."/>
            <person name="Emerson J.B."/>
            <person name="Anantharaman K."/>
            <person name="Thomas B.C."/>
            <person name="Malmstrom R."/>
            <person name="Stieglmeier M."/>
            <person name="Klingl A."/>
            <person name="Woyke T."/>
            <person name="Ryan C.M."/>
            <person name="Banfield J.F."/>
        </authorList>
    </citation>
    <scope>NUCLEOTIDE SEQUENCE [LARGE SCALE GENOMIC DNA]</scope>
    <source>
        <strain evidence="2">CG11_big_fil_rev_8_21_14_0_20_43_7</strain>
    </source>
</reference>
<proteinExistence type="predicted"/>
<comment type="caution">
    <text evidence="2">The sequence shown here is derived from an EMBL/GenBank/DDBJ whole genome shotgun (WGS) entry which is preliminary data.</text>
</comment>
<dbReference type="AlphaFoldDB" id="A0A2H0N313"/>
<dbReference type="Gene3D" id="3.30.2010.10">
    <property type="entry name" value="Metalloproteases ('zincins'), catalytic domain"/>
    <property type="match status" value="1"/>
</dbReference>
<gene>
    <name evidence="2" type="ORF">COV60_01105</name>
</gene>
<feature type="domain" description="YgjP-like metallopeptidase" evidence="1">
    <location>
        <begin position="17"/>
        <end position="63"/>
    </location>
</feature>
<evidence type="ECO:0000259" key="1">
    <source>
        <dbReference type="Pfam" id="PF01863"/>
    </source>
</evidence>
<dbReference type="PANTHER" id="PTHR30399:SF1">
    <property type="entry name" value="UTP PYROPHOSPHATASE"/>
    <property type="match status" value="1"/>
</dbReference>
<dbReference type="InterPro" id="IPR002725">
    <property type="entry name" value="YgjP-like_metallopeptidase"/>
</dbReference>
<dbReference type="Pfam" id="PF01863">
    <property type="entry name" value="YgjP-like"/>
    <property type="match status" value="2"/>
</dbReference>